<comment type="function">
    <text evidence="1 7">RNaseP catalyzes the removal of the 5'-leader sequence from pre-tRNA to produce the mature 5'-terminus. It can also cleave other RNA substrates such as 4.5S RNA. The protein component plays an auxiliary but essential role in vivo by binding to the 5'-leader sequence and broadening the substrate specificity of the ribozyme.</text>
</comment>
<dbReference type="GO" id="GO:0004526">
    <property type="term" value="F:ribonuclease P activity"/>
    <property type="evidence" value="ECO:0007669"/>
    <property type="project" value="UniProtKB-EC"/>
</dbReference>
<dbReference type="InterPro" id="IPR014721">
    <property type="entry name" value="Ribsml_uS5_D2-typ_fold_subgr"/>
</dbReference>
<protein>
    <recommendedName>
        <fullName evidence="7 8">Ribonuclease P protein component</fullName>
        <shortName evidence="7">RNase P protein</shortName>
        <shortName evidence="7">RNaseP protein</shortName>
        <ecNumber evidence="7 8">3.1.26.5</ecNumber>
    </recommendedName>
    <alternativeName>
        <fullName evidence="7">Protein C5</fullName>
    </alternativeName>
</protein>
<keyword evidence="11" id="KW-1185">Reference proteome</keyword>
<dbReference type="SUPFAM" id="SSF54211">
    <property type="entry name" value="Ribosomal protein S5 domain 2-like"/>
    <property type="match status" value="1"/>
</dbReference>
<organism evidence="10 11">
    <name type="scientific">Thermomonas beijingensis</name>
    <dbReference type="NCBI Taxonomy" id="2872701"/>
    <lineage>
        <taxon>Bacteria</taxon>
        <taxon>Pseudomonadati</taxon>
        <taxon>Pseudomonadota</taxon>
        <taxon>Gammaproteobacteria</taxon>
        <taxon>Lysobacterales</taxon>
        <taxon>Lysobacteraceae</taxon>
        <taxon>Thermomonas</taxon>
    </lineage>
</organism>
<comment type="similarity">
    <text evidence="7">Belongs to the RnpA family.</text>
</comment>
<keyword evidence="4 7" id="KW-0255">Endonuclease</keyword>
<keyword evidence="5 7" id="KW-0378">Hydrolase</keyword>
<comment type="caution">
    <text evidence="10">The sequence shown here is derived from an EMBL/GenBank/DDBJ whole genome shotgun (WGS) entry which is preliminary data.</text>
</comment>
<evidence type="ECO:0000256" key="3">
    <source>
        <dbReference type="ARBA" id="ARBA00022722"/>
    </source>
</evidence>
<evidence type="ECO:0000256" key="1">
    <source>
        <dbReference type="ARBA" id="ARBA00002663"/>
    </source>
</evidence>
<dbReference type="HAMAP" id="MF_00227">
    <property type="entry name" value="RNase_P"/>
    <property type="match status" value="1"/>
</dbReference>
<evidence type="ECO:0000256" key="2">
    <source>
        <dbReference type="ARBA" id="ARBA00022694"/>
    </source>
</evidence>
<comment type="subunit">
    <text evidence="7">Consists of a catalytic RNA component (M1 or rnpB) and a protein subunit.</text>
</comment>
<dbReference type="PANTHER" id="PTHR33992">
    <property type="entry name" value="RIBONUCLEASE P PROTEIN COMPONENT"/>
    <property type="match status" value="1"/>
</dbReference>
<keyword evidence="6 7" id="KW-0694">RNA-binding</keyword>
<dbReference type="EMBL" id="JAIQDJ010000003">
    <property type="protein sequence ID" value="MBZ4186311.1"/>
    <property type="molecule type" value="Genomic_DNA"/>
</dbReference>
<proteinExistence type="inferred from homology"/>
<reference evidence="10" key="1">
    <citation type="submission" date="2021-09" db="EMBL/GenBank/DDBJ databases">
        <authorList>
            <person name="Wu T."/>
            <person name="Guo S.Z."/>
        </authorList>
    </citation>
    <scope>NUCLEOTIDE SEQUENCE</scope>
    <source>
        <strain evidence="10">RSS-23</strain>
    </source>
</reference>
<keyword evidence="3 7" id="KW-0540">Nuclease</keyword>
<comment type="catalytic activity">
    <reaction evidence="7">
        <text>Endonucleolytic cleavage of RNA, removing 5'-extranucleotides from tRNA precursor.</text>
        <dbReference type="EC" id="3.1.26.5"/>
    </reaction>
</comment>
<evidence type="ECO:0000256" key="9">
    <source>
        <dbReference type="SAM" id="MobiDB-lite"/>
    </source>
</evidence>
<dbReference type="InterPro" id="IPR000100">
    <property type="entry name" value="RNase_P"/>
</dbReference>
<evidence type="ECO:0000256" key="7">
    <source>
        <dbReference type="HAMAP-Rule" id="MF_00227"/>
    </source>
</evidence>
<evidence type="ECO:0000256" key="8">
    <source>
        <dbReference type="NCBIfam" id="TIGR00188"/>
    </source>
</evidence>
<dbReference type="PROSITE" id="PS00648">
    <property type="entry name" value="RIBONUCLEASE_P"/>
    <property type="match status" value="1"/>
</dbReference>
<dbReference type="InterPro" id="IPR020568">
    <property type="entry name" value="Ribosomal_Su5_D2-typ_SF"/>
</dbReference>
<dbReference type="PANTHER" id="PTHR33992:SF1">
    <property type="entry name" value="RIBONUCLEASE P PROTEIN COMPONENT"/>
    <property type="match status" value="1"/>
</dbReference>
<accession>A0ABS7TEP1</accession>
<gene>
    <name evidence="7 10" type="primary">rnpA</name>
    <name evidence="10" type="ORF">K7B09_08250</name>
</gene>
<dbReference type="EC" id="3.1.26.5" evidence="7 8"/>
<feature type="region of interest" description="Disordered" evidence="9">
    <location>
        <begin position="142"/>
        <end position="168"/>
    </location>
</feature>
<evidence type="ECO:0000313" key="11">
    <source>
        <dbReference type="Proteomes" id="UP001430290"/>
    </source>
</evidence>
<dbReference type="Pfam" id="PF00825">
    <property type="entry name" value="Ribonuclease_P"/>
    <property type="match status" value="1"/>
</dbReference>
<name>A0ABS7TEP1_9GAMM</name>
<sequence>MTQDALNLTPVSTQDAGVIAFAGSCGLPPQARVRAKAEFTQVFETGKRVAEPLMALHWLHDTHAPRIGLAVSRKVDPNAVGRNRIKRVLRDAFRHLRPQLRPGAYVIVARAAARQADNVALRDCFDRLLKRACALPQIQARGTMPPAPSLPQDASGPIMAVEPGKPVQ</sequence>
<evidence type="ECO:0000313" key="10">
    <source>
        <dbReference type="EMBL" id="MBZ4186311.1"/>
    </source>
</evidence>
<dbReference type="NCBIfam" id="TIGR00188">
    <property type="entry name" value="rnpA"/>
    <property type="match status" value="1"/>
</dbReference>
<dbReference type="Proteomes" id="UP001430290">
    <property type="component" value="Unassembled WGS sequence"/>
</dbReference>
<dbReference type="Gene3D" id="3.30.230.10">
    <property type="match status" value="1"/>
</dbReference>
<evidence type="ECO:0000256" key="4">
    <source>
        <dbReference type="ARBA" id="ARBA00022759"/>
    </source>
</evidence>
<dbReference type="InterPro" id="IPR020539">
    <property type="entry name" value="RNase_P_CS"/>
</dbReference>
<keyword evidence="2 7" id="KW-0819">tRNA processing</keyword>
<evidence type="ECO:0000256" key="6">
    <source>
        <dbReference type="ARBA" id="ARBA00022884"/>
    </source>
</evidence>
<evidence type="ECO:0000256" key="5">
    <source>
        <dbReference type="ARBA" id="ARBA00022801"/>
    </source>
</evidence>